<evidence type="ECO:0000256" key="3">
    <source>
        <dbReference type="ARBA" id="ARBA00022643"/>
    </source>
</evidence>
<dbReference type="EMBL" id="VCIW01000037">
    <property type="protein sequence ID" value="TLS48390.1"/>
    <property type="molecule type" value="Genomic_DNA"/>
</dbReference>
<dbReference type="RefSeq" id="WP_138198182.1">
    <property type="nucleotide sequence ID" value="NZ_VCIW01000037.1"/>
</dbReference>
<evidence type="ECO:0000313" key="8">
    <source>
        <dbReference type="Proteomes" id="UP000309676"/>
    </source>
</evidence>
<dbReference type="GO" id="GO:0003959">
    <property type="term" value="F:NADPH dehydrogenase activity"/>
    <property type="evidence" value="ECO:0007669"/>
    <property type="project" value="UniProtKB-EC"/>
</dbReference>
<dbReference type="OrthoDB" id="9772736at2"/>
<dbReference type="Gene3D" id="3.20.20.70">
    <property type="entry name" value="Aldolase class I"/>
    <property type="match status" value="1"/>
</dbReference>
<dbReference type="InterPro" id="IPR044152">
    <property type="entry name" value="YqjM-like"/>
</dbReference>
<dbReference type="NCBIfam" id="NF010047">
    <property type="entry name" value="PRK13523.1"/>
    <property type="match status" value="1"/>
</dbReference>
<keyword evidence="5 7" id="KW-0560">Oxidoreductase</keyword>
<dbReference type="SUPFAM" id="SSF51395">
    <property type="entry name" value="FMN-linked oxidoreductases"/>
    <property type="match status" value="1"/>
</dbReference>
<dbReference type="GO" id="GO:0010181">
    <property type="term" value="F:FMN binding"/>
    <property type="evidence" value="ECO:0007669"/>
    <property type="project" value="InterPro"/>
</dbReference>
<dbReference type="CDD" id="cd02932">
    <property type="entry name" value="OYE_YqiM_FMN"/>
    <property type="match status" value="1"/>
</dbReference>
<proteinExistence type="predicted"/>
<dbReference type="PANTHER" id="PTHR43303:SF4">
    <property type="entry name" value="NADPH DEHYDROGENASE C23G7.10C-RELATED"/>
    <property type="match status" value="1"/>
</dbReference>
<dbReference type="InterPro" id="IPR001155">
    <property type="entry name" value="OxRdtase_FMN_N"/>
</dbReference>
<comment type="cofactor">
    <cofactor evidence="1">
        <name>FMN</name>
        <dbReference type="ChEBI" id="CHEBI:58210"/>
    </cofactor>
</comment>
<evidence type="ECO:0000313" key="7">
    <source>
        <dbReference type="EMBL" id="TLS48390.1"/>
    </source>
</evidence>
<keyword evidence="2" id="KW-0285">Flavoprotein</keyword>
<comment type="caution">
    <text evidence="7">The sequence shown here is derived from an EMBL/GenBank/DDBJ whole genome shotgun (WGS) entry which is preliminary data.</text>
</comment>
<dbReference type="AlphaFoldDB" id="A0A5R9G2L3"/>
<accession>A0A5R9G2L3</accession>
<dbReference type="PANTHER" id="PTHR43303">
    <property type="entry name" value="NADPH DEHYDROGENASE C23G7.10C-RELATED"/>
    <property type="match status" value="1"/>
</dbReference>
<organism evidence="7 8">
    <name type="scientific">Paenibacillus antri</name>
    <dbReference type="NCBI Taxonomy" id="2582848"/>
    <lineage>
        <taxon>Bacteria</taxon>
        <taxon>Bacillati</taxon>
        <taxon>Bacillota</taxon>
        <taxon>Bacilli</taxon>
        <taxon>Bacillales</taxon>
        <taxon>Paenibacillaceae</taxon>
        <taxon>Paenibacillus</taxon>
    </lineage>
</organism>
<dbReference type="InterPro" id="IPR013785">
    <property type="entry name" value="Aldolase_TIM"/>
</dbReference>
<evidence type="ECO:0000256" key="4">
    <source>
        <dbReference type="ARBA" id="ARBA00022857"/>
    </source>
</evidence>
<evidence type="ECO:0000256" key="1">
    <source>
        <dbReference type="ARBA" id="ARBA00001917"/>
    </source>
</evidence>
<protein>
    <submittedName>
        <fullName evidence="7">NADPH dehydrogenase NamA</fullName>
        <ecNumber evidence="7">1.6.99.1</ecNumber>
    </submittedName>
</protein>
<evidence type="ECO:0000259" key="6">
    <source>
        <dbReference type="Pfam" id="PF00724"/>
    </source>
</evidence>
<dbReference type="EC" id="1.6.99.1" evidence="7"/>
<feature type="domain" description="NADH:flavin oxidoreductase/NADH oxidase N-terminal" evidence="6">
    <location>
        <begin position="4"/>
        <end position="324"/>
    </location>
</feature>
<name>A0A5R9G2L3_9BACL</name>
<keyword evidence="8" id="KW-1185">Reference proteome</keyword>
<gene>
    <name evidence="7" type="primary">namA</name>
    <name evidence="7" type="ORF">FE782_30745</name>
</gene>
<reference evidence="7 8" key="1">
    <citation type="submission" date="2019-05" db="EMBL/GenBank/DDBJ databases">
        <authorList>
            <person name="Narsing Rao M.P."/>
            <person name="Li W.J."/>
        </authorList>
    </citation>
    <scope>NUCLEOTIDE SEQUENCE [LARGE SCALE GENOMIC DNA]</scope>
    <source>
        <strain evidence="7 8">SYSU_K30003</strain>
    </source>
</reference>
<dbReference type="Pfam" id="PF00724">
    <property type="entry name" value="Oxidored_FMN"/>
    <property type="match status" value="1"/>
</dbReference>
<dbReference type="GO" id="GO:0050661">
    <property type="term" value="F:NADP binding"/>
    <property type="evidence" value="ECO:0007669"/>
    <property type="project" value="InterPro"/>
</dbReference>
<evidence type="ECO:0000256" key="5">
    <source>
        <dbReference type="ARBA" id="ARBA00023002"/>
    </source>
</evidence>
<dbReference type="Proteomes" id="UP000309676">
    <property type="component" value="Unassembled WGS sequence"/>
</dbReference>
<sequence>MSSSLFSPFEIRGVSLRNRIVMSPMCMYSCFEKDGKATPWHVTHYASRAAGGVGLVMTEATAVLPEGRISDEDLGIWSDDHVAGLRQVTDACRAAGAKTGIQLAHAGRKSEADGRVVGPSAVAFNDRYRTPEAMTEADIAAAVAAFRDGARRAKDAGFDVVELHAAHGYLLSEFLSPLANFRTDRYGGDAEGRFRILAETIEAVRGVWDGPLFLRLSLNEYAEGGTPLSDFVEFARRAKALGVDLVDCSSGGVVPARVDAYPGYQVPAAEVVRREADIPVGAVGLIAEPAFAEHLVRTGRADLVFLGRALLRDPYWALHAAKTLGAEAPIPQQYARGWA</sequence>
<keyword evidence="3" id="KW-0288">FMN</keyword>
<evidence type="ECO:0000256" key="2">
    <source>
        <dbReference type="ARBA" id="ARBA00022630"/>
    </source>
</evidence>
<keyword evidence="4" id="KW-0521">NADP</keyword>